<dbReference type="Pfam" id="PF02406">
    <property type="entry name" value="MmoB_DmpM"/>
    <property type="match status" value="1"/>
</dbReference>
<evidence type="ECO:0000313" key="3">
    <source>
        <dbReference type="Proteomes" id="UP000245461"/>
    </source>
</evidence>
<proteinExistence type="inferred from homology"/>
<organism evidence="2 3">
    <name type="scientific">Zavarzinia aquatilis</name>
    <dbReference type="NCBI Taxonomy" id="2211142"/>
    <lineage>
        <taxon>Bacteria</taxon>
        <taxon>Pseudomonadati</taxon>
        <taxon>Pseudomonadota</taxon>
        <taxon>Alphaproteobacteria</taxon>
        <taxon>Rhodospirillales</taxon>
        <taxon>Zavarziniaceae</taxon>
        <taxon>Zavarzinia</taxon>
    </lineage>
</organism>
<evidence type="ECO:0000313" key="2">
    <source>
        <dbReference type="EMBL" id="PWR18438.1"/>
    </source>
</evidence>
<dbReference type="Gene3D" id="3.90.56.10">
    <property type="entry name" value="Monooxygenase component MmoB/DmpM"/>
    <property type="match status" value="1"/>
</dbReference>
<reference evidence="2 3" key="1">
    <citation type="submission" date="2018-05" db="EMBL/GenBank/DDBJ databases">
        <title>Zavarzinia sp. HR-AS.</title>
        <authorList>
            <person name="Lee Y."/>
            <person name="Jeon C.O."/>
        </authorList>
    </citation>
    <scope>NUCLEOTIDE SEQUENCE [LARGE SCALE GENOMIC DNA]</scope>
    <source>
        <strain evidence="2 3">HR-AS</strain>
    </source>
</reference>
<keyword evidence="3" id="KW-1185">Reference proteome</keyword>
<keyword evidence="2" id="KW-0560">Oxidoreductase</keyword>
<gene>
    <name evidence="2" type="ORF">DKG74_19545</name>
</gene>
<protein>
    <submittedName>
        <fullName evidence="2">Monooxygenase</fullName>
    </submittedName>
</protein>
<dbReference type="GO" id="GO:0004497">
    <property type="term" value="F:monooxygenase activity"/>
    <property type="evidence" value="ECO:0007669"/>
    <property type="project" value="UniProtKB-KW"/>
</dbReference>
<comment type="similarity">
    <text evidence="1">Belongs to the TmoD/XamoD family.</text>
</comment>
<dbReference type="RefSeq" id="WP_109907856.1">
    <property type="nucleotide sequence ID" value="NZ_QGLE01000015.1"/>
</dbReference>
<dbReference type="AlphaFoldDB" id="A0A317DUS9"/>
<sequence length="105" mass="11843">MSKQNSSGDAYRNNRVGPILRAGEVAQAAIQAVEDDNPGKEIHVEDRTAYIRIECEDECILTRASMEEALGRPFQMREIEINLGSFSGQIDTSEDRVRFYLAKHI</sequence>
<dbReference type="SUPFAM" id="SSF56029">
    <property type="entry name" value="Monooxygenase (hydroxylase) regulatory protein"/>
    <property type="match status" value="1"/>
</dbReference>
<name>A0A317DUS9_9PROT</name>
<comment type="caution">
    <text evidence="2">The sequence shown here is derived from an EMBL/GenBank/DDBJ whole genome shotgun (WGS) entry which is preliminary data.</text>
</comment>
<dbReference type="OrthoDB" id="9805636at2"/>
<accession>A0A317DUS9</accession>
<dbReference type="InterPro" id="IPR036889">
    <property type="entry name" value="mOase_MmoB_DmpM_sf"/>
</dbReference>
<dbReference type="EMBL" id="QGLE01000015">
    <property type="protein sequence ID" value="PWR18438.1"/>
    <property type="molecule type" value="Genomic_DNA"/>
</dbReference>
<keyword evidence="2" id="KW-0503">Monooxygenase</keyword>
<dbReference type="Proteomes" id="UP000245461">
    <property type="component" value="Unassembled WGS sequence"/>
</dbReference>
<evidence type="ECO:0000256" key="1">
    <source>
        <dbReference type="ARBA" id="ARBA00006313"/>
    </source>
</evidence>
<dbReference type="InterPro" id="IPR003454">
    <property type="entry name" value="MOase_MmoB_DmpM"/>
</dbReference>